<keyword evidence="1" id="KW-0812">Transmembrane</keyword>
<keyword evidence="4" id="KW-1185">Reference proteome</keyword>
<dbReference type="PANTHER" id="PTHR38030">
    <property type="entry name" value="PROTOPORPHYRINOGEN IX DEHYDROGENASE [MENAQUINONE]"/>
    <property type="match status" value="1"/>
</dbReference>
<sequence length="183" mass="20965">MSDNINKVVVIYKSKYGSAQRYAQWIADEVKADLFERSKITLNDILKYDTIVYGGSLYAAGILGISLIKKNFDKLKDKKVIVFSVGASPAHPEAINDIINNNFTEEMKGKVHFFHLRGGFNYKKLNPIDKILMYLLKKKIEHKKPDELTEDEKGMLACYKHPADWTNKKSINPIIESIKSRIK</sequence>
<dbReference type="OrthoDB" id="2146857at2"/>
<evidence type="ECO:0000256" key="1">
    <source>
        <dbReference type="SAM" id="Phobius"/>
    </source>
</evidence>
<dbReference type="Gene3D" id="3.40.50.360">
    <property type="match status" value="1"/>
</dbReference>
<dbReference type="PROSITE" id="PS50902">
    <property type="entry name" value="FLAVODOXIN_LIKE"/>
    <property type="match status" value="1"/>
</dbReference>
<gene>
    <name evidence="3" type="ORF">AN619_24400</name>
</gene>
<dbReference type="PANTHER" id="PTHR38030:SF2">
    <property type="entry name" value="PROTOPORPHYRINOGEN IX DEHYDROGENASE [QUINONE]"/>
    <property type="match status" value="1"/>
</dbReference>
<organism evidence="3 4">
    <name type="scientific">Thermotalea metallivorans</name>
    <dbReference type="NCBI Taxonomy" id="520762"/>
    <lineage>
        <taxon>Bacteria</taxon>
        <taxon>Bacillati</taxon>
        <taxon>Bacillota</taxon>
        <taxon>Clostridia</taxon>
        <taxon>Peptostreptococcales</taxon>
        <taxon>Thermotaleaceae</taxon>
        <taxon>Thermotalea</taxon>
    </lineage>
</organism>
<dbReference type="RefSeq" id="WP_068557330.1">
    <property type="nucleotide sequence ID" value="NZ_LOEE01000058.1"/>
</dbReference>
<dbReference type="GO" id="GO:0010181">
    <property type="term" value="F:FMN binding"/>
    <property type="evidence" value="ECO:0007669"/>
    <property type="project" value="InterPro"/>
</dbReference>
<dbReference type="SUPFAM" id="SSF52218">
    <property type="entry name" value="Flavoproteins"/>
    <property type="match status" value="1"/>
</dbReference>
<dbReference type="GO" id="GO:0070819">
    <property type="term" value="F:menaquinone-dependent protoporphyrinogen oxidase activity"/>
    <property type="evidence" value="ECO:0007669"/>
    <property type="project" value="TreeGrafter"/>
</dbReference>
<feature type="domain" description="Flavodoxin-like" evidence="2">
    <location>
        <begin position="8"/>
        <end position="136"/>
    </location>
</feature>
<proteinExistence type="predicted"/>
<evidence type="ECO:0000313" key="4">
    <source>
        <dbReference type="Proteomes" id="UP000070456"/>
    </source>
</evidence>
<dbReference type="GO" id="GO:0016651">
    <property type="term" value="F:oxidoreductase activity, acting on NAD(P)H"/>
    <property type="evidence" value="ECO:0007669"/>
    <property type="project" value="UniProtKB-ARBA"/>
</dbReference>
<keyword evidence="1" id="KW-0472">Membrane</keyword>
<dbReference type="InterPro" id="IPR052200">
    <property type="entry name" value="Protoporphyrinogen_IX_DH"/>
</dbReference>
<evidence type="ECO:0000313" key="3">
    <source>
        <dbReference type="EMBL" id="KXG74310.1"/>
    </source>
</evidence>
<feature type="transmembrane region" description="Helical" evidence="1">
    <location>
        <begin position="51"/>
        <end position="68"/>
    </location>
</feature>
<protein>
    <recommendedName>
        <fullName evidence="2">Flavodoxin-like domain-containing protein</fullName>
    </recommendedName>
</protein>
<dbReference type="InterPro" id="IPR026816">
    <property type="entry name" value="Flavodoxin_dom"/>
</dbReference>
<dbReference type="PATRIC" id="fig|520762.4.peg.2707"/>
<reference evidence="3 4" key="1">
    <citation type="submission" date="2015-12" db="EMBL/GenBank/DDBJ databases">
        <title>Draft genome sequence of the thermoanaerobe Thermotalea metallivorans, an isolate from the runoff channel of the Great Artesian Basin, Australia.</title>
        <authorList>
            <person name="Patel B.K."/>
        </authorList>
    </citation>
    <scope>NUCLEOTIDE SEQUENCE [LARGE SCALE GENOMIC DNA]</scope>
    <source>
        <strain evidence="3 4">B2-1</strain>
    </source>
</reference>
<accession>A0A140L185</accession>
<name>A0A140L185_9FIRM</name>
<dbReference type="InterPro" id="IPR029039">
    <property type="entry name" value="Flavoprotein-like_sf"/>
</dbReference>
<dbReference type="AlphaFoldDB" id="A0A140L185"/>
<comment type="caution">
    <text evidence="3">The sequence shown here is derived from an EMBL/GenBank/DDBJ whole genome shotgun (WGS) entry which is preliminary data.</text>
</comment>
<dbReference type="GO" id="GO:0006783">
    <property type="term" value="P:heme biosynthetic process"/>
    <property type="evidence" value="ECO:0007669"/>
    <property type="project" value="TreeGrafter"/>
</dbReference>
<dbReference type="InterPro" id="IPR008254">
    <property type="entry name" value="Flavodoxin/NO_synth"/>
</dbReference>
<dbReference type="Pfam" id="PF12724">
    <property type="entry name" value="Flavodoxin_5"/>
    <property type="match status" value="1"/>
</dbReference>
<dbReference type="Proteomes" id="UP000070456">
    <property type="component" value="Unassembled WGS sequence"/>
</dbReference>
<dbReference type="EMBL" id="LOEE01000058">
    <property type="protein sequence ID" value="KXG74310.1"/>
    <property type="molecule type" value="Genomic_DNA"/>
</dbReference>
<dbReference type="STRING" id="520762.AN619_24400"/>
<evidence type="ECO:0000259" key="2">
    <source>
        <dbReference type="PROSITE" id="PS50902"/>
    </source>
</evidence>
<keyword evidence="1" id="KW-1133">Transmembrane helix</keyword>